<feature type="domain" description="D-isomer specific 2-hydroxyacid dehydrogenase NAD-binding" evidence="5">
    <location>
        <begin position="114"/>
        <end position="288"/>
    </location>
</feature>
<dbReference type="InterPro" id="IPR029753">
    <property type="entry name" value="D-isomer_DH_CS"/>
</dbReference>
<dbReference type="SUPFAM" id="SSF52283">
    <property type="entry name" value="Formate/glycerate dehydrogenase catalytic domain-like"/>
    <property type="match status" value="1"/>
</dbReference>
<dbReference type="CDD" id="cd05300">
    <property type="entry name" value="2-Hacid_dh_1"/>
    <property type="match status" value="1"/>
</dbReference>
<dbReference type="InterPro" id="IPR006139">
    <property type="entry name" value="D-isomer_2_OHA_DH_cat_dom"/>
</dbReference>
<evidence type="ECO:0000256" key="1">
    <source>
        <dbReference type="ARBA" id="ARBA00023002"/>
    </source>
</evidence>
<keyword evidence="2" id="KW-0520">NAD</keyword>
<dbReference type="Pfam" id="PF00389">
    <property type="entry name" value="2-Hacid_dh"/>
    <property type="match status" value="1"/>
</dbReference>
<dbReference type="EMBL" id="CP036298">
    <property type="protein sequence ID" value="QDV21975.1"/>
    <property type="molecule type" value="Genomic_DNA"/>
</dbReference>
<comment type="similarity">
    <text evidence="3">Belongs to the D-isomer specific 2-hydroxyacid dehydrogenase family.</text>
</comment>
<proteinExistence type="inferred from homology"/>
<dbReference type="GO" id="GO:0016616">
    <property type="term" value="F:oxidoreductase activity, acting on the CH-OH group of donors, NAD or NADP as acceptor"/>
    <property type="evidence" value="ECO:0007669"/>
    <property type="project" value="InterPro"/>
</dbReference>
<evidence type="ECO:0000259" key="4">
    <source>
        <dbReference type="Pfam" id="PF00389"/>
    </source>
</evidence>
<dbReference type="KEGG" id="ahel:Q31a_02540"/>
<keyword evidence="7" id="KW-1185">Reference proteome</keyword>
<dbReference type="PANTHER" id="PTHR43333">
    <property type="entry name" value="2-HACID_DH_C DOMAIN-CONTAINING PROTEIN"/>
    <property type="match status" value="1"/>
</dbReference>
<evidence type="ECO:0000256" key="3">
    <source>
        <dbReference type="RuleBase" id="RU003719"/>
    </source>
</evidence>
<dbReference type="Pfam" id="PF02826">
    <property type="entry name" value="2-Hacid_dh_C"/>
    <property type="match status" value="1"/>
</dbReference>
<dbReference type="RefSeq" id="WP_145072783.1">
    <property type="nucleotide sequence ID" value="NZ_CP036298.1"/>
</dbReference>
<organism evidence="6 7">
    <name type="scientific">Aureliella helgolandensis</name>
    <dbReference type="NCBI Taxonomy" id="2527968"/>
    <lineage>
        <taxon>Bacteria</taxon>
        <taxon>Pseudomonadati</taxon>
        <taxon>Planctomycetota</taxon>
        <taxon>Planctomycetia</taxon>
        <taxon>Pirellulales</taxon>
        <taxon>Pirellulaceae</taxon>
        <taxon>Aureliella</taxon>
    </lineage>
</organism>
<feature type="domain" description="D-isomer specific 2-hydroxyacid dehydrogenase catalytic" evidence="4">
    <location>
        <begin position="41"/>
        <end position="319"/>
    </location>
</feature>
<sequence length="337" mass="36485">MSSTTSSSSPPNVVLCYPVEARHLALFASELPHANVIDAGQEGIGSAIFDADVFVGHAKVPVDWDAVVAQGRLKLIQSSAAGLDHCLVPSVIESDIPVCSASGLFANQVGEQTLALLLGLLRGMPTFFRQTLAKEFIRRPTEDLHGKRVGIVGMGGNGRRLAQLLAPFQVTIRATDYYPVRQPQEVSELWEAERLEELASVSDILILALPLNRSTRQLISARIFAAMPKGSYLVNVARGQVVDESALIDALVSGHLAAAGLDVTYEEPLPASSPLWELPNVMITPHVGAQSARRVDDSTRFAVDNLQRFFTNQPLLNRVDKTLGFPHPDVMVVNNPQ</sequence>
<dbReference type="PANTHER" id="PTHR43333:SF1">
    <property type="entry name" value="D-ISOMER SPECIFIC 2-HYDROXYACID DEHYDROGENASE NAD-BINDING DOMAIN-CONTAINING PROTEIN"/>
    <property type="match status" value="1"/>
</dbReference>
<dbReference type="EC" id="1.-.-.-" evidence="6"/>
<gene>
    <name evidence="6" type="ORF">Q31a_02540</name>
</gene>
<dbReference type="AlphaFoldDB" id="A0A518G046"/>
<reference evidence="6 7" key="1">
    <citation type="submission" date="2019-02" db="EMBL/GenBank/DDBJ databases">
        <title>Deep-cultivation of Planctomycetes and their phenomic and genomic characterization uncovers novel biology.</title>
        <authorList>
            <person name="Wiegand S."/>
            <person name="Jogler M."/>
            <person name="Boedeker C."/>
            <person name="Pinto D."/>
            <person name="Vollmers J."/>
            <person name="Rivas-Marin E."/>
            <person name="Kohn T."/>
            <person name="Peeters S.H."/>
            <person name="Heuer A."/>
            <person name="Rast P."/>
            <person name="Oberbeckmann S."/>
            <person name="Bunk B."/>
            <person name="Jeske O."/>
            <person name="Meyerdierks A."/>
            <person name="Storesund J.E."/>
            <person name="Kallscheuer N."/>
            <person name="Luecker S."/>
            <person name="Lage O.M."/>
            <person name="Pohl T."/>
            <person name="Merkel B.J."/>
            <person name="Hornburger P."/>
            <person name="Mueller R.-W."/>
            <person name="Bruemmer F."/>
            <person name="Labrenz M."/>
            <person name="Spormann A.M."/>
            <person name="Op den Camp H."/>
            <person name="Overmann J."/>
            <person name="Amann R."/>
            <person name="Jetten M.S.M."/>
            <person name="Mascher T."/>
            <person name="Medema M.H."/>
            <person name="Devos D.P."/>
            <person name="Kaster A.-K."/>
            <person name="Ovreas L."/>
            <person name="Rohde M."/>
            <person name="Galperin M.Y."/>
            <person name="Jogler C."/>
        </authorList>
    </citation>
    <scope>NUCLEOTIDE SEQUENCE [LARGE SCALE GENOMIC DNA]</scope>
    <source>
        <strain evidence="6 7">Q31a</strain>
    </source>
</reference>
<dbReference type="SUPFAM" id="SSF51735">
    <property type="entry name" value="NAD(P)-binding Rossmann-fold domains"/>
    <property type="match status" value="1"/>
</dbReference>
<evidence type="ECO:0000313" key="6">
    <source>
        <dbReference type="EMBL" id="QDV21975.1"/>
    </source>
</evidence>
<dbReference type="Gene3D" id="3.40.50.720">
    <property type="entry name" value="NAD(P)-binding Rossmann-like Domain"/>
    <property type="match status" value="2"/>
</dbReference>
<name>A0A518G046_9BACT</name>
<dbReference type="OrthoDB" id="277029at2"/>
<dbReference type="GO" id="GO:0051287">
    <property type="term" value="F:NAD binding"/>
    <property type="evidence" value="ECO:0007669"/>
    <property type="project" value="InterPro"/>
</dbReference>
<dbReference type="PROSITE" id="PS00671">
    <property type="entry name" value="D_2_HYDROXYACID_DH_3"/>
    <property type="match status" value="1"/>
</dbReference>
<evidence type="ECO:0000259" key="5">
    <source>
        <dbReference type="Pfam" id="PF02826"/>
    </source>
</evidence>
<protein>
    <submittedName>
        <fullName evidence="6">2-hydroxyacid dehydrogenase</fullName>
        <ecNumber evidence="6">1.-.-.-</ecNumber>
    </submittedName>
</protein>
<dbReference type="InterPro" id="IPR036291">
    <property type="entry name" value="NAD(P)-bd_dom_sf"/>
</dbReference>
<dbReference type="InterPro" id="IPR006140">
    <property type="entry name" value="D-isomer_DH_NAD-bd"/>
</dbReference>
<keyword evidence="1 3" id="KW-0560">Oxidoreductase</keyword>
<evidence type="ECO:0000256" key="2">
    <source>
        <dbReference type="ARBA" id="ARBA00023027"/>
    </source>
</evidence>
<evidence type="ECO:0000313" key="7">
    <source>
        <dbReference type="Proteomes" id="UP000318017"/>
    </source>
</evidence>
<dbReference type="Proteomes" id="UP000318017">
    <property type="component" value="Chromosome"/>
</dbReference>
<accession>A0A518G046</accession>